<dbReference type="OrthoDB" id="645173at2"/>
<dbReference type="Pfam" id="PF16344">
    <property type="entry name" value="FecR_C"/>
    <property type="match status" value="1"/>
</dbReference>
<keyword evidence="1" id="KW-1133">Transmembrane helix</keyword>
<gene>
    <name evidence="4" type="ORF">SAMN04487996_12132</name>
</gene>
<feature type="transmembrane region" description="Helical" evidence="1">
    <location>
        <begin position="100"/>
        <end position="117"/>
    </location>
</feature>
<evidence type="ECO:0000256" key="1">
    <source>
        <dbReference type="SAM" id="Phobius"/>
    </source>
</evidence>
<dbReference type="Pfam" id="PF04773">
    <property type="entry name" value="FecR"/>
    <property type="match status" value="1"/>
</dbReference>
<dbReference type="EMBL" id="FNAN01000021">
    <property type="protein sequence ID" value="SDG64146.1"/>
    <property type="molecule type" value="Genomic_DNA"/>
</dbReference>
<keyword evidence="1" id="KW-0472">Membrane</keyword>
<dbReference type="Gene3D" id="3.55.50.30">
    <property type="match status" value="1"/>
</dbReference>
<dbReference type="PANTHER" id="PTHR30273:SF2">
    <property type="entry name" value="PROTEIN FECR"/>
    <property type="match status" value="1"/>
</dbReference>
<sequence length="372" mass="41773">MDRYRDFSLGEFVWDKPFRNWVLNPTREDDETWQNWLAAHPEKREMVERARKLVLSIRPANASLSNPEKRKAVERIVERLEARNLDSAEERRPPWYAGRAVRVAAILVLLAGLGWMFRLRHQPKAVGYEQLVAATKMEMRETVNATDQPLTVSLEDGSSITLDPGSKISYPPHFGDGHRGRREVFLSGKAFFDIAKDPSKPFFVYANELVTKVLGTSFTVRSFADEQEVSVAVRTGKVAVFSREDPDMPEKQSSRELTGVVIEPNQQVVFVRTSVKITKSLVPEPEVVADAGVAPHLEFDEAPVSAVLSALQSAYGIDIIYDKNIMDECPITATLTEMSLYEQLDLVCKAVNASYESIDGRIVVEGKGCRNN</sequence>
<feature type="domain" description="FecR protein" evidence="2">
    <location>
        <begin position="146"/>
        <end position="238"/>
    </location>
</feature>
<feature type="domain" description="Protein FecR C-terminal" evidence="3">
    <location>
        <begin position="297"/>
        <end position="363"/>
    </location>
</feature>
<evidence type="ECO:0000259" key="2">
    <source>
        <dbReference type="Pfam" id="PF04773"/>
    </source>
</evidence>
<protein>
    <submittedName>
        <fullName evidence="4">FecR family protein</fullName>
    </submittedName>
</protein>
<evidence type="ECO:0000259" key="3">
    <source>
        <dbReference type="Pfam" id="PF16344"/>
    </source>
</evidence>
<accession>A0A1G7VWG8</accession>
<dbReference type="InterPro" id="IPR006860">
    <property type="entry name" value="FecR"/>
</dbReference>
<keyword evidence="5" id="KW-1185">Reference proteome</keyword>
<dbReference type="AlphaFoldDB" id="A0A1G7VWG8"/>
<dbReference type="InterPro" id="IPR012373">
    <property type="entry name" value="Ferrdict_sens_TM"/>
</dbReference>
<dbReference type="InterPro" id="IPR032508">
    <property type="entry name" value="FecR_C"/>
</dbReference>
<evidence type="ECO:0000313" key="5">
    <source>
        <dbReference type="Proteomes" id="UP000198748"/>
    </source>
</evidence>
<dbReference type="PANTHER" id="PTHR30273">
    <property type="entry name" value="PERIPLASMIC SIGNAL SENSOR AND SIGMA FACTOR ACTIVATOR FECR-RELATED"/>
    <property type="match status" value="1"/>
</dbReference>
<evidence type="ECO:0000313" key="4">
    <source>
        <dbReference type="EMBL" id="SDG64146.1"/>
    </source>
</evidence>
<dbReference type="Proteomes" id="UP000198748">
    <property type="component" value="Unassembled WGS sequence"/>
</dbReference>
<reference evidence="5" key="1">
    <citation type="submission" date="2016-10" db="EMBL/GenBank/DDBJ databases">
        <authorList>
            <person name="Varghese N."/>
            <person name="Submissions S."/>
        </authorList>
    </citation>
    <scope>NUCLEOTIDE SEQUENCE [LARGE SCALE GENOMIC DNA]</scope>
    <source>
        <strain evidence="5">DSM 25329</strain>
    </source>
</reference>
<proteinExistence type="predicted"/>
<organism evidence="4 5">
    <name type="scientific">Dyadobacter soli</name>
    <dbReference type="NCBI Taxonomy" id="659014"/>
    <lineage>
        <taxon>Bacteria</taxon>
        <taxon>Pseudomonadati</taxon>
        <taxon>Bacteroidota</taxon>
        <taxon>Cytophagia</taxon>
        <taxon>Cytophagales</taxon>
        <taxon>Spirosomataceae</taxon>
        <taxon>Dyadobacter</taxon>
    </lineage>
</organism>
<dbReference type="Gene3D" id="2.60.120.1440">
    <property type="match status" value="1"/>
</dbReference>
<name>A0A1G7VWG8_9BACT</name>
<dbReference type="GO" id="GO:0016989">
    <property type="term" value="F:sigma factor antagonist activity"/>
    <property type="evidence" value="ECO:0007669"/>
    <property type="project" value="TreeGrafter"/>
</dbReference>
<dbReference type="PIRSF" id="PIRSF018266">
    <property type="entry name" value="FecR"/>
    <property type="match status" value="1"/>
</dbReference>
<dbReference type="STRING" id="659014.SAMN04487996_12132"/>
<keyword evidence="1" id="KW-0812">Transmembrane</keyword>
<dbReference type="RefSeq" id="WP_090156550.1">
    <property type="nucleotide sequence ID" value="NZ_FNAN01000021.1"/>
</dbReference>